<dbReference type="PANTHER" id="PTHR32525">
    <property type="entry name" value="PROTEIN-TYROSINE-PHOSPHATASE"/>
    <property type="match status" value="1"/>
</dbReference>
<dbReference type="Proteomes" id="UP000829354">
    <property type="component" value="Chromosome III"/>
</dbReference>
<dbReference type="Gene3D" id="3.90.190.10">
    <property type="entry name" value="Protein tyrosine phosphatase superfamily"/>
    <property type="match status" value="1"/>
</dbReference>
<feature type="region of interest" description="Disordered" evidence="2">
    <location>
        <begin position="802"/>
        <end position="861"/>
    </location>
</feature>
<dbReference type="InterPro" id="IPR003595">
    <property type="entry name" value="Tyr_Pase_cat"/>
</dbReference>
<dbReference type="PANTHER" id="PTHR32525:SF4">
    <property type="entry name" value="WSN DOMAIN-CONTAINING PROTEIN"/>
    <property type="match status" value="1"/>
</dbReference>
<dbReference type="EMBL" id="CP092622">
    <property type="protein sequence ID" value="UMM21971.1"/>
    <property type="molecule type" value="Genomic_DNA"/>
</dbReference>
<accession>A0AAE9EJ79</accession>
<dbReference type="InterPro" id="IPR016130">
    <property type="entry name" value="Tyr_Pase_AS"/>
</dbReference>
<feature type="signal peptide" evidence="4">
    <location>
        <begin position="1"/>
        <end position="15"/>
    </location>
</feature>
<dbReference type="Pfam" id="PF02206">
    <property type="entry name" value="WSN"/>
    <property type="match status" value="1"/>
</dbReference>
<evidence type="ECO:0000256" key="2">
    <source>
        <dbReference type="SAM" id="MobiDB-lite"/>
    </source>
</evidence>
<dbReference type="InterPro" id="IPR000242">
    <property type="entry name" value="PTP_cat"/>
</dbReference>
<dbReference type="AlphaFoldDB" id="A0AAE9EJ79"/>
<feature type="domain" description="Tyrosine-protein phosphatase" evidence="5">
    <location>
        <begin position="901"/>
        <end position="1172"/>
    </location>
</feature>
<dbReference type="Pfam" id="PF00102">
    <property type="entry name" value="Y_phosphatase"/>
    <property type="match status" value="1"/>
</dbReference>
<dbReference type="InterPro" id="IPR000387">
    <property type="entry name" value="Tyr_Pase_dom"/>
</dbReference>
<feature type="transmembrane region" description="Helical" evidence="3">
    <location>
        <begin position="1155"/>
        <end position="1175"/>
    </location>
</feature>
<gene>
    <name evidence="7" type="ORF">L5515_003421</name>
</gene>
<keyword evidence="4" id="KW-0732">Signal</keyword>
<proteinExistence type="predicted"/>
<dbReference type="InterPro" id="IPR003125">
    <property type="entry name" value="WSN"/>
</dbReference>
<organism evidence="7 8">
    <name type="scientific">Caenorhabditis briggsae</name>
    <dbReference type="NCBI Taxonomy" id="6238"/>
    <lineage>
        <taxon>Eukaryota</taxon>
        <taxon>Metazoa</taxon>
        <taxon>Ecdysozoa</taxon>
        <taxon>Nematoda</taxon>
        <taxon>Chromadorea</taxon>
        <taxon>Rhabditida</taxon>
        <taxon>Rhabditina</taxon>
        <taxon>Rhabditomorpha</taxon>
        <taxon>Rhabditoidea</taxon>
        <taxon>Rhabditidae</taxon>
        <taxon>Peloderinae</taxon>
        <taxon>Caenorhabditis</taxon>
    </lineage>
</organism>
<evidence type="ECO:0008006" key="9">
    <source>
        <dbReference type="Google" id="ProtNLM"/>
    </source>
</evidence>
<dbReference type="SMART" id="SM00404">
    <property type="entry name" value="PTPc_motif"/>
    <property type="match status" value="1"/>
</dbReference>
<evidence type="ECO:0000313" key="7">
    <source>
        <dbReference type="EMBL" id="UMM21971.1"/>
    </source>
</evidence>
<name>A0AAE9EJ79_CAEBR</name>
<feature type="domain" description="Tyrosine specific protein phosphatases" evidence="6">
    <location>
        <begin position="1086"/>
        <end position="1163"/>
    </location>
</feature>
<feature type="compositionally biased region" description="Basic and acidic residues" evidence="2">
    <location>
        <begin position="851"/>
        <end position="861"/>
    </location>
</feature>
<protein>
    <recommendedName>
        <fullName evidence="9">Tyrosine-protein phosphatase domain-containing protein</fullName>
    </recommendedName>
</protein>
<evidence type="ECO:0000259" key="6">
    <source>
        <dbReference type="PROSITE" id="PS50056"/>
    </source>
</evidence>
<reference evidence="7 8" key="1">
    <citation type="submission" date="2022-04" db="EMBL/GenBank/DDBJ databases">
        <title>Chromosome-level reference genomes for two strains of Caenorhabditis briggsae: an improved platform for comparative genomics.</title>
        <authorList>
            <person name="Stevens L."/>
            <person name="Andersen E."/>
        </authorList>
    </citation>
    <scope>NUCLEOTIDE SEQUENCE [LARGE SCALE GENOMIC DNA]</scope>
    <source>
        <strain evidence="7">VX34</strain>
        <tissue evidence="7">Whole-organism</tissue>
    </source>
</reference>
<dbReference type="PROSITE" id="PS50055">
    <property type="entry name" value="TYR_PHOSPHATASE_PTP"/>
    <property type="match status" value="1"/>
</dbReference>
<dbReference type="PROSITE" id="PS50056">
    <property type="entry name" value="TYR_PHOSPHATASE_2"/>
    <property type="match status" value="1"/>
</dbReference>
<evidence type="ECO:0000313" key="8">
    <source>
        <dbReference type="Proteomes" id="UP000829354"/>
    </source>
</evidence>
<evidence type="ECO:0000256" key="4">
    <source>
        <dbReference type="SAM" id="SignalP"/>
    </source>
</evidence>
<dbReference type="SUPFAM" id="SSF52799">
    <property type="entry name" value="(Phosphotyrosine protein) phosphatases II"/>
    <property type="match status" value="1"/>
</dbReference>
<sequence length="1278" mass="144939">MRILFILVFVSYGFSRFSRDTSDKILQLSVDRMEKIARITYGIYVQKGLTDGEISIDEIFKIKNLNQVFEDSGALENELKSLVTVSQSLRKSQDISDNQRYFLALEAIRKKVDGLGDVEKWAESGEIQKITQSLKDKEIDLPKVENFLEYCGKLDEAFVFLTGRKNLDDAEDKLLATGYFSVLKNRGNSLASEMKLLNSDHQDVKTVFGIKSVKDPLSVIFQATDASKEFNKQTKSFTVDPDARNKNFENFKDIWEYSQKSNTNIQALKSIEDLMTSSGETFNPTTFEKMFDDLNDPWVKSVIKSPEFPKSLESLKLFEASYLKKIQANLKGSGGQNIPIFDLLLNLNYNPTEAETVAKEFTNCRMKLPVSKVLSADMDSLKAGSQNMEKSVDGLKSVLDGLIEISKDAEFQKMLSDVIGFAESSVGDLQSAFVKFKSYQDYGKFNQKVLKIKSLVENIKNLKSELKIHALAVHDNVGKVVDFQNSYKPLSEGFGCLKNVKNSGNLIGMIDLARNMGKLSSSSLDPLEKYIEKIEKISPDLKKLQNHMNSLKGKGSDGLDLLKDRKTHSEVIQMATQGIGAMKTAIEKKAEIQKMVPELKLVEDLKKTSKSLDQKDLDNLDSLVMMEASLDVMYQGLESWKLSLKNPESTNLIDHHEIFVKAKAVSGLSLDLLEIGTSLEKLIGETTDTQKKAKLEEALKMVDEMAFVGMEFSRYSKSFDDSKKTLTALDVFFASFAKNPSGSSGSSALSTTQNSAESPDHTILICVIALIILLIFVVGGVLVFWRCKKKLRRKNALAPLTPNGVITVPKKPPTKSSTKSSTKPEKKLQPSLPLDNTQSDHNSSKSKKSAKKVEHKEDLSENKTQADDAWCKIHTSEEKKNKFCNGIYRQVKKTKDLRGNNKDGNVYTFFWPFVTFCLETLYVRNSSETEYAAKTEGKVDYSIEESTQVFVTRNYPMDANVGKFPNSLEFILGKNPTNKEEARVFWHMIKDSLTEQVFMASGFEEGSKTVCYKYIPLKEGEIVRVGSFEIKCTEYKEFANGQVVRRKLEVKYSDMNPEKEVSFTLEHVQYAKSTDGDLSECPMNPKIFSNLVRIARKNKKPVIIHCRDGVNRSGAFAYVELLIQKFGKKTEEGKKMEDIDFIDELQSLRKMKKHAVSNELLFGFSILSVLTFLYGNATCELIEKLKIEYNLRFNWKKKTTLKEETETIDDIREMDAQWKKDKDEIDAKRKTEQTELEKIRSQRRWSSKKIHTFLYKPRADNQAPSWFSAFVRESSIRR</sequence>
<feature type="transmembrane region" description="Helical" evidence="3">
    <location>
        <begin position="762"/>
        <end position="785"/>
    </location>
</feature>
<dbReference type="GO" id="GO:0004725">
    <property type="term" value="F:protein tyrosine phosphatase activity"/>
    <property type="evidence" value="ECO:0007669"/>
    <property type="project" value="InterPro"/>
</dbReference>
<keyword evidence="3" id="KW-0472">Membrane</keyword>
<feature type="chain" id="PRO_5042056914" description="Tyrosine-protein phosphatase domain-containing protein" evidence="4">
    <location>
        <begin position="16"/>
        <end position="1278"/>
    </location>
</feature>
<dbReference type="SMART" id="SM00194">
    <property type="entry name" value="PTPc"/>
    <property type="match status" value="1"/>
</dbReference>
<keyword evidence="1" id="KW-0175">Coiled coil</keyword>
<keyword evidence="8" id="KW-1185">Reference proteome</keyword>
<keyword evidence="3" id="KW-0812">Transmembrane</keyword>
<keyword evidence="3" id="KW-1133">Transmembrane helix</keyword>
<evidence type="ECO:0000256" key="1">
    <source>
        <dbReference type="SAM" id="Coils"/>
    </source>
</evidence>
<dbReference type="PROSITE" id="PS00383">
    <property type="entry name" value="TYR_PHOSPHATASE_1"/>
    <property type="match status" value="1"/>
</dbReference>
<evidence type="ECO:0000256" key="3">
    <source>
        <dbReference type="SAM" id="Phobius"/>
    </source>
</evidence>
<feature type="coiled-coil region" evidence="1">
    <location>
        <begin position="445"/>
        <end position="472"/>
    </location>
</feature>
<dbReference type="InterPro" id="IPR029021">
    <property type="entry name" value="Prot-tyrosine_phosphatase-like"/>
</dbReference>
<evidence type="ECO:0000259" key="5">
    <source>
        <dbReference type="PROSITE" id="PS50055"/>
    </source>
</evidence>